<evidence type="ECO:0000256" key="1">
    <source>
        <dbReference type="SAM" id="Coils"/>
    </source>
</evidence>
<dbReference type="Pfam" id="PF07508">
    <property type="entry name" value="Recombinase"/>
    <property type="match status" value="1"/>
</dbReference>
<evidence type="ECO:0000313" key="7">
    <source>
        <dbReference type="Proteomes" id="UP000596035"/>
    </source>
</evidence>
<dbReference type="GO" id="GO:0000150">
    <property type="term" value="F:DNA strand exchange activity"/>
    <property type="evidence" value="ECO:0007669"/>
    <property type="project" value="InterPro"/>
</dbReference>
<keyword evidence="1" id="KW-0175">Coiled coil</keyword>
<reference evidence="4" key="1">
    <citation type="journal article" date="2017" name="Genome Announc.">
        <title>High-Quality Whole-Genome Sequences of the Oligo-Mouse-Microbiota Bacterial Community.</title>
        <authorList>
            <person name="Garzetti D."/>
            <person name="Brugiroux S."/>
            <person name="Bunk B."/>
            <person name="Pukall R."/>
            <person name="McCoy K.D."/>
            <person name="Macpherson A.J."/>
            <person name="Stecher B."/>
        </authorList>
    </citation>
    <scope>NUCLEOTIDE SEQUENCE</scope>
    <source>
        <strain evidence="4">KB18</strain>
    </source>
</reference>
<reference evidence="5 7" key="3">
    <citation type="submission" date="2020-11" db="EMBL/GenBank/DDBJ databases">
        <title>Closed and high quality bacterial genomes of the OMM12 community.</title>
        <authorList>
            <person name="Marbouty M."/>
            <person name="Lamy-Besnier Q."/>
            <person name="Debarbieux L."/>
            <person name="Koszul R."/>
        </authorList>
    </citation>
    <scope>NUCLEOTIDE SEQUENCE [LARGE SCALE GENOMIC DNA]</scope>
    <source>
        <strain evidence="5 7">KB18</strain>
    </source>
</reference>
<keyword evidence="6" id="KW-1185">Reference proteome</keyword>
<name>A0A1Z2XRJ7_9FIRM</name>
<dbReference type="EMBL" id="CP065321">
    <property type="protein sequence ID" value="QQR31945.1"/>
    <property type="molecule type" value="Genomic_DNA"/>
</dbReference>
<reference evidence="6" key="2">
    <citation type="submission" date="2017-05" db="EMBL/GenBank/DDBJ databases">
        <title>Improved OligoMM genomes.</title>
        <authorList>
            <person name="Garzetti D."/>
        </authorList>
    </citation>
    <scope>NUCLEOTIDE SEQUENCE [LARGE SCALE GENOMIC DNA]</scope>
    <source>
        <strain evidence="6">KB18</strain>
    </source>
</reference>
<protein>
    <submittedName>
        <fullName evidence="5">Recombinase family protein</fullName>
    </submittedName>
</protein>
<dbReference type="SMART" id="SM00857">
    <property type="entry name" value="Resolvase"/>
    <property type="match status" value="1"/>
</dbReference>
<dbReference type="PROSITE" id="PS51737">
    <property type="entry name" value="RECOMBINASE_DNA_BIND"/>
    <property type="match status" value="1"/>
</dbReference>
<accession>A0A1Z2XRJ7</accession>
<dbReference type="InterPro" id="IPR025827">
    <property type="entry name" value="Zn_ribbon_recom_dom"/>
</dbReference>
<dbReference type="PANTHER" id="PTHR30461">
    <property type="entry name" value="DNA-INVERTASE FROM LAMBDOID PROPHAGE"/>
    <property type="match status" value="1"/>
</dbReference>
<dbReference type="EMBL" id="CP021422">
    <property type="protein sequence ID" value="ASB41064.1"/>
    <property type="molecule type" value="Genomic_DNA"/>
</dbReference>
<dbReference type="SUPFAM" id="SSF53041">
    <property type="entry name" value="Resolvase-like"/>
    <property type="match status" value="1"/>
</dbReference>
<feature type="domain" description="Resolvase/invertase-type recombinase catalytic" evidence="2">
    <location>
        <begin position="5"/>
        <end position="147"/>
    </location>
</feature>
<dbReference type="KEGG" id="amur:ADH66_10615"/>
<dbReference type="InterPro" id="IPR036162">
    <property type="entry name" value="Resolvase-like_N_sf"/>
</dbReference>
<dbReference type="Pfam" id="PF00239">
    <property type="entry name" value="Resolvase"/>
    <property type="match status" value="1"/>
</dbReference>
<proteinExistence type="predicted"/>
<dbReference type="Proteomes" id="UP000196710">
    <property type="component" value="Chromosome"/>
</dbReference>
<dbReference type="Pfam" id="PF13408">
    <property type="entry name" value="Zn_ribbon_recom"/>
    <property type="match status" value="1"/>
</dbReference>
<evidence type="ECO:0000313" key="6">
    <source>
        <dbReference type="Proteomes" id="UP000196710"/>
    </source>
</evidence>
<dbReference type="Gene3D" id="3.90.1750.20">
    <property type="entry name" value="Putative Large Serine Recombinase, Chain B, Domain 2"/>
    <property type="match status" value="1"/>
</dbReference>
<dbReference type="PROSITE" id="PS51736">
    <property type="entry name" value="RECOMBINASES_3"/>
    <property type="match status" value="1"/>
</dbReference>
<dbReference type="InterPro" id="IPR050639">
    <property type="entry name" value="SSR_resolvase"/>
</dbReference>
<dbReference type="RefSeq" id="WP_066542035.1">
    <property type="nucleotide sequence ID" value="NZ_CP021422.1"/>
</dbReference>
<gene>
    <name evidence="4" type="ORF">ADH66_10615</name>
    <name evidence="5" type="ORF">I5Q82_00920</name>
</gene>
<evidence type="ECO:0000259" key="2">
    <source>
        <dbReference type="PROSITE" id="PS51736"/>
    </source>
</evidence>
<dbReference type="InterPro" id="IPR006119">
    <property type="entry name" value="Resolv_N"/>
</dbReference>
<evidence type="ECO:0000313" key="5">
    <source>
        <dbReference type="EMBL" id="QQR31945.1"/>
    </source>
</evidence>
<dbReference type="GO" id="GO:0003677">
    <property type="term" value="F:DNA binding"/>
    <property type="evidence" value="ECO:0007669"/>
    <property type="project" value="InterPro"/>
</dbReference>
<feature type="coiled-coil region" evidence="1">
    <location>
        <begin position="398"/>
        <end position="454"/>
    </location>
</feature>
<dbReference type="InterPro" id="IPR011109">
    <property type="entry name" value="DNA_bind_recombinase_dom"/>
</dbReference>
<dbReference type="CDD" id="cd03768">
    <property type="entry name" value="SR_ResInv"/>
    <property type="match status" value="1"/>
</dbReference>
<dbReference type="Gene3D" id="3.40.50.1390">
    <property type="entry name" value="Resolvase, N-terminal catalytic domain"/>
    <property type="match status" value="1"/>
</dbReference>
<dbReference type="AlphaFoldDB" id="A0A1Z2XRJ7"/>
<feature type="domain" description="Recombinase" evidence="3">
    <location>
        <begin position="155"/>
        <end position="310"/>
    </location>
</feature>
<dbReference type="InterPro" id="IPR038109">
    <property type="entry name" value="DNA_bind_recomb_sf"/>
</dbReference>
<evidence type="ECO:0000259" key="3">
    <source>
        <dbReference type="PROSITE" id="PS51737"/>
    </source>
</evidence>
<organism evidence="5 7">
    <name type="scientific">Acutalibacter muris</name>
    <dbReference type="NCBI Taxonomy" id="1796620"/>
    <lineage>
        <taxon>Bacteria</taxon>
        <taxon>Bacillati</taxon>
        <taxon>Bacillota</taxon>
        <taxon>Clostridia</taxon>
        <taxon>Eubacteriales</taxon>
        <taxon>Acutalibacteraceae</taxon>
        <taxon>Acutalibacter</taxon>
    </lineage>
</organism>
<dbReference type="Proteomes" id="UP000596035">
    <property type="component" value="Chromosome"/>
</dbReference>
<dbReference type="PANTHER" id="PTHR30461:SF23">
    <property type="entry name" value="DNA RECOMBINASE-RELATED"/>
    <property type="match status" value="1"/>
</dbReference>
<sequence length="502" mass="57374">MFNMIDAIYTRQSVDRADSISIESQMEFCQYETRGGEYRYYSDRGFSGKNTDRPDFQRMMNDIKNGEIKRVIVYKLDRISRSILDFTSMMEEFHKYGVEFVSTTEKFDTSSPMGRAMLNICIVFAQLERETIQKRVADAYASRSKHGFFMGGPVPYGYSIEPYVIDGIKTSRYVISPEEAEVVRVIYQMYAQPQVSFGDIMRYLGDNKIRTRRGKGWNRTRIAEIVKNPIYLQADLDIYEFYKGQGTLIVNDPSDFIGTNGCYLYETQETKRKTLSLEGQTLVLAPHEGIIPSDIWLAARKKCLNNRNVGIPTKVKNSWLLGKAKCGKCGHALSIRYSKKNGVRYFMCGYHLNARGCDGFGTLRAPELEKFVLDAIRERLKSFETLTSSTESRVSPKLNGLRVKEHQLSEEMNTLLEKVIQADGALMSLINQRASDLDAQLKEVQKEIREITTATPATDVKTLTGYFSKWDELSIDDKRSVVDLLIAQVKATKDSVEIVWKI</sequence>
<evidence type="ECO:0000313" key="4">
    <source>
        <dbReference type="EMBL" id="ASB41064.1"/>
    </source>
</evidence>